<dbReference type="SUPFAM" id="SSF55846">
    <property type="entry name" value="N-acetylmuramoyl-L-alanine amidase-like"/>
    <property type="match status" value="1"/>
</dbReference>
<proteinExistence type="predicted"/>
<gene>
    <name evidence="1" type="ORF">ERL59_15885</name>
</gene>
<dbReference type="Proteomes" id="UP000448943">
    <property type="component" value="Unassembled WGS sequence"/>
</dbReference>
<dbReference type="RefSeq" id="WP_160647242.1">
    <property type="nucleotide sequence ID" value="NZ_SIJB01000032.1"/>
</dbReference>
<protein>
    <recommendedName>
        <fullName evidence="3">N-acetylmuramoyl-L-alanine amidase</fullName>
    </recommendedName>
</protein>
<dbReference type="EMBL" id="SIJB01000032">
    <property type="protein sequence ID" value="NBI30430.1"/>
    <property type="molecule type" value="Genomic_DNA"/>
</dbReference>
<sequence length="112" mass="12756">MDYLGIVIHHSICPSINGKGYDYYITKDLSIIPAPDAFDKEFIHICLEGDFTEVKELPLANREQLFILKKLILRLSALHGFSTHDVYGHTLDCPGGDFPWYDLVISSDNVYH</sequence>
<dbReference type="GO" id="GO:0008745">
    <property type="term" value="F:N-acetylmuramoyl-L-alanine amidase activity"/>
    <property type="evidence" value="ECO:0007669"/>
    <property type="project" value="InterPro"/>
</dbReference>
<name>A0A6N9Q6M0_9BACL</name>
<dbReference type="GO" id="GO:0009253">
    <property type="term" value="P:peptidoglycan catabolic process"/>
    <property type="evidence" value="ECO:0007669"/>
    <property type="project" value="InterPro"/>
</dbReference>
<organism evidence="1 2">
    <name type="scientific">Chengkuizengella marina</name>
    <dbReference type="NCBI Taxonomy" id="2507566"/>
    <lineage>
        <taxon>Bacteria</taxon>
        <taxon>Bacillati</taxon>
        <taxon>Bacillota</taxon>
        <taxon>Bacilli</taxon>
        <taxon>Bacillales</taxon>
        <taxon>Paenibacillaceae</taxon>
        <taxon>Chengkuizengella</taxon>
    </lineage>
</organism>
<dbReference type="AlphaFoldDB" id="A0A6N9Q6M0"/>
<dbReference type="OrthoDB" id="2630778at2"/>
<evidence type="ECO:0000313" key="1">
    <source>
        <dbReference type="EMBL" id="NBI30430.1"/>
    </source>
</evidence>
<keyword evidence="2" id="KW-1185">Reference proteome</keyword>
<evidence type="ECO:0008006" key="3">
    <source>
        <dbReference type="Google" id="ProtNLM"/>
    </source>
</evidence>
<reference evidence="1 2" key="1">
    <citation type="submission" date="2019-01" db="EMBL/GenBank/DDBJ databases">
        <title>Chengkuizengella sp. nov., isolated from deep-sea sediment of East Pacific Ocean.</title>
        <authorList>
            <person name="Yang J."/>
            <person name="Lai Q."/>
            <person name="Shao Z."/>
        </authorList>
    </citation>
    <scope>NUCLEOTIDE SEQUENCE [LARGE SCALE GENOMIC DNA]</scope>
    <source>
        <strain evidence="1 2">YPA3-1-1</strain>
    </source>
</reference>
<evidence type="ECO:0000313" key="2">
    <source>
        <dbReference type="Proteomes" id="UP000448943"/>
    </source>
</evidence>
<accession>A0A6N9Q6M0</accession>
<comment type="caution">
    <text evidence="1">The sequence shown here is derived from an EMBL/GenBank/DDBJ whole genome shotgun (WGS) entry which is preliminary data.</text>
</comment>
<dbReference type="InterPro" id="IPR036505">
    <property type="entry name" value="Amidase/PGRP_sf"/>
</dbReference>